<reference evidence="3" key="1">
    <citation type="journal article" date="2019" name="Environ. Microbiol.">
        <title>Fungal ecological strategies reflected in gene transcription - a case study of two litter decomposers.</title>
        <authorList>
            <person name="Barbi F."/>
            <person name="Kohler A."/>
            <person name="Barry K."/>
            <person name="Baskaran P."/>
            <person name="Daum C."/>
            <person name="Fauchery L."/>
            <person name="Ihrmark K."/>
            <person name="Kuo A."/>
            <person name="LaButti K."/>
            <person name="Lipzen A."/>
            <person name="Morin E."/>
            <person name="Grigoriev I.V."/>
            <person name="Henrissat B."/>
            <person name="Lindahl B."/>
            <person name="Martin F."/>
        </authorList>
    </citation>
    <scope>NUCLEOTIDE SEQUENCE</scope>
    <source>
        <strain evidence="3">JB14</strain>
    </source>
</reference>
<name>A0A6A4GSI3_9AGAR</name>
<keyword evidence="2" id="KW-0732">Signal</keyword>
<keyword evidence="4" id="KW-1185">Reference proteome</keyword>
<evidence type="ECO:0000313" key="3">
    <source>
        <dbReference type="EMBL" id="KAE9388127.1"/>
    </source>
</evidence>
<feature type="compositionally biased region" description="Polar residues" evidence="1">
    <location>
        <begin position="27"/>
        <end position="43"/>
    </location>
</feature>
<feature type="region of interest" description="Disordered" evidence="1">
    <location>
        <begin position="27"/>
        <end position="55"/>
    </location>
</feature>
<gene>
    <name evidence="3" type="ORF">BT96DRAFT_443487</name>
</gene>
<accession>A0A6A4GSI3</accession>
<evidence type="ECO:0000313" key="4">
    <source>
        <dbReference type="Proteomes" id="UP000799118"/>
    </source>
</evidence>
<sequence>MTQAVGIASMLVVVRIGLGIDALASKPPSSIQDLESQDLLTQTIEDHTDIPSNESRQTIQPFLLKYHQSHQSSQLGGNDVFTSQSVGSGLLVGQHKHSPIQPLDRVVHAKRVGVGS</sequence>
<evidence type="ECO:0000256" key="2">
    <source>
        <dbReference type="SAM" id="SignalP"/>
    </source>
</evidence>
<feature type="signal peptide" evidence="2">
    <location>
        <begin position="1"/>
        <end position="19"/>
    </location>
</feature>
<feature type="chain" id="PRO_5025411020" evidence="2">
    <location>
        <begin position="20"/>
        <end position="116"/>
    </location>
</feature>
<organism evidence="3 4">
    <name type="scientific">Gymnopus androsaceus JB14</name>
    <dbReference type="NCBI Taxonomy" id="1447944"/>
    <lineage>
        <taxon>Eukaryota</taxon>
        <taxon>Fungi</taxon>
        <taxon>Dikarya</taxon>
        <taxon>Basidiomycota</taxon>
        <taxon>Agaricomycotina</taxon>
        <taxon>Agaricomycetes</taxon>
        <taxon>Agaricomycetidae</taxon>
        <taxon>Agaricales</taxon>
        <taxon>Marasmiineae</taxon>
        <taxon>Omphalotaceae</taxon>
        <taxon>Gymnopus</taxon>
    </lineage>
</organism>
<evidence type="ECO:0000256" key="1">
    <source>
        <dbReference type="SAM" id="MobiDB-lite"/>
    </source>
</evidence>
<dbReference type="EMBL" id="ML769760">
    <property type="protein sequence ID" value="KAE9388127.1"/>
    <property type="molecule type" value="Genomic_DNA"/>
</dbReference>
<proteinExistence type="predicted"/>
<protein>
    <submittedName>
        <fullName evidence="3">Uncharacterized protein</fullName>
    </submittedName>
</protein>
<dbReference type="AlphaFoldDB" id="A0A6A4GSI3"/>
<dbReference type="Proteomes" id="UP000799118">
    <property type="component" value="Unassembled WGS sequence"/>
</dbReference>